<accession>A0AAV5BVA9</accession>
<reference evidence="1" key="2">
    <citation type="submission" date="2021-12" db="EMBL/GenBank/DDBJ databases">
        <title>Resequencing data analysis of finger millet.</title>
        <authorList>
            <person name="Hatakeyama M."/>
            <person name="Aluri S."/>
            <person name="Balachadran M.T."/>
            <person name="Sivarajan S.R."/>
            <person name="Poveda L."/>
            <person name="Shimizu-Inatsugi R."/>
            <person name="Schlapbach R."/>
            <person name="Sreeman S.M."/>
            <person name="Shimizu K.K."/>
        </authorList>
    </citation>
    <scope>NUCLEOTIDE SEQUENCE</scope>
</reference>
<sequence>MEELLRRAEERAGRESKRWEKMQQSIDLLFSQMESIDKTQLGMMAQLELFISAVESKFGAYDYRRALADLLEIKQEGTVEEYTTEFESVRFQVSMHNPAYDDMFFALHFVKGLQDDIRSAVESQAPETVDRASFLARVQQHVMEKNKLKHEKHTLVNKSDTKLGSPSTTSTLWKERQLRDYRSANNLCYFCGDKFELGHAKKCTKRPKSQLNVLVVNDLIYLCLRTL</sequence>
<reference evidence="1" key="1">
    <citation type="journal article" date="2018" name="DNA Res.">
        <title>Multiple hybrid de novo genome assembly of finger millet, an orphan allotetraploid crop.</title>
        <authorList>
            <person name="Hatakeyama M."/>
            <person name="Aluri S."/>
            <person name="Balachadran M.T."/>
            <person name="Sivarajan S.R."/>
            <person name="Patrignani A."/>
            <person name="Gruter S."/>
            <person name="Poveda L."/>
            <person name="Shimizu-Inatsugi R."/>
            <person name="Baeten J."/>
            <person name="Francoijs K.J."/>
            <person name="Nataraja K.N."/>
            <person name="Reddy Y.A.N."/>
            <person name="Phadnis S."/>
            <person name="Ravikumar R.L."/>
            <person name="Schlapbach R."/>
            <person name="Sreeman S.M."/>
            <person name="Shimizu K.K."/>
        </authorList>
    </citation>
    <scope>NUCLEOTIDE SEQUENCE</scope>
</reference>
<dbReference type="Proteomes" id="UP001054889">
    <property type="component" value="Unassembled WGS sequence"/>
</dbReference>
<proteinExistence type="predicted"/>
<comment type="caution">
    <text evidence="1">The sequence shown here is derived from an EMBL/GenBank/DDBJ whole genome shotgun (WGS) entry which is preliminary data.</text>
</comment>
<protein>
    <recommendedName>
        <fullName evidence="3">Retrotransposon gag domain-containing protein</fullName>
    </recommendedName>
</protein>
<dbReference type="AlphaFoldDB" id="A0AAV5BVA9"/>
<gene>
    <name evidence="1" type="primary">ga06532</name>
    <name evidence="1" type="ORF">PR202_ga06532</name>
</gene>
<keyword evidence="2" id="KW-1185">Reference proteome</keyword>
<evidence type="ECO:0000313" key="1">
    <source>
        <dbReference type="EMBL" id="GJM90270.1"/>
    </source>
</evidence>
<evidence type="ECO:0008006" key="3">
    <source>
        <dbReference type="Google" id="ProtNLM"/>
    </source>
</evidence>
<organism evidence="1 2">
    <name type="scientific">Eleusine coracana subsp. coracana</name>
    <dbReference type="NCBI Taxonomy" id="191504"/>
    <lineage>
        <taxon>Eukaryota</taxon>
        <taxon>Viridiplantae</taxon>
        <taxon>Streptophyta</taxon>
        <taxon>Embryophyta</taxon>
        <taxon>Tracheophyta</taxon>
        <taxon>Spermatophyta</taxon>
        <taxon>Magnoliopsida</taxon>
        <taxon>Liliopsida</taxon>
        <taxon>Poales</taxon>
        <taxon>Poaceae</taxon>
        <taxon>PACMAD clade</taxon>
        <taxon>Chloridoideae</taxon>
        <taxon>Cynodonteae</taxon>
        <taxon>Eleusininae</taxon>
        <taxon>Eleusine</taxon>
    </lineage>
</organism>
<name>A0AAV5BVA9_ELECO</name>
<evidence type="ECO:0000313" key="2">
    <source>
        <dbReference type="Proteomes" id="UP001054889"/>
    </source>
</evidence>
<dbReference type="EMBL" id="BQKI01000003">
    <property type="protein sequence ID" value="GJM90270.1"/>
    <property type="molecule type" value="Genomic_DNA"/>
</dbReference>